<dbReference type="GO" id="GO:0016787">
    <property type="term" value="F:hydrolase activity"/>
    <property type="evidence" value="ECO:0007669"/>
    <property type="project" value="UniProtKB-KW"/>
</dbReference>
<dbReference type="PROSITE" id="PS51192">
    <property type="entry name" value="HELICASE_ATP_BIND_1"/>
    <property type="match status" value="1"/>
</dbReference>
<comment type="caution">
    <text evidence="7">The sequence shown here is derived from an EMBL/GenBank/DDBJ whole genome shotgun (WGS) entry which is preliminary data.</text>
</comment>
<dbReference type="InterPro" id="IPR048333">
    <property type="entry name" value="HA2_WH"/>
</dbReference>
<feature type="domain" description="Helicase C-terminal" evidence="6">
    <location>
        <begin position="239"/>
        <end position="407"/>
    </location>
</feature>
<dbReference type="OrthoDB" id="9805617at2"/>
<evidence type="ECO:0000313" key="7">
    <source>
        <dbReference type="EMBL" id="ROR03019.1"/>
    </source>
</evidence>
<dbReference type="Proteomes" id="UP000276223">
    <property type="component" value="Unassembled WGS sequence"/>
</dbReference>
<dbReference type="GO" id="GO:0003724">
    <property type="term" value="F:RNA helicase activity"/>
    <property type="evidence" value="ECO:0007669"/>
    <property type="project" value="InterPro"/>
</dbReference>
<accession>A0A3N1VLU7</accession>
<dbReference type="NCBIfam" id="TIGR01967">
    <property type="entry name" value="DEAH_box_HrpA"/>
    <property type="match status" value="1"/>
</dbReference>
<dbReference type="SUPFAM" id="SSF52540">
    <property type="entry name" value="P-loop containing nucleoside triphosphate hydrolases"/>
    <property type="match status" value="1"/>
</dbReference>
<dbReference type="GO" id="GO:0005524">
    <property type="term" value="F:ATP binding"/>
    <property type="evidence" value="ECO:0007669"/>
    <property type="project" value="UniProtKB-KW"/>
</dbReference>
<protein>
    <submittedName>
        <fullName evidence="7">ATP-dependent helicase HrpA</fullName>
    </submittedName>
</protein>
<dbReference type="InterPro" id="IPR003593">
    <property type="entry name" value="AAA+_ATPase"/>
</dbReference>
<keyword evidence="4" id="KW-0067">ATP-binding</keyword>
<evidence type="ECO:0000256" key="2">
    <source>
        <dbReference type="ARBA" id="ARBA00022801"/>
    </source>
</evidence>
<dbReference type="PANTHER" id="PTHR18934:SF99">
    <property type="entry name" value="ATP-DEPENDENT RNA HELICASE DHX37-RELATED"/>
    <property type="match status" value="1"/>
</dbReference>
<sequence>MAEITAREKPSKRPSPSEGFLHKCSTSFSMPLCWSYPDELPISEKKDAIVDALCRHRVVVVTGDTGSGKSTQLPKMCLEAGLGRQRLIGITQPRRIAAVTLARRVAEELQEPLGGLVGYKIRFQERLSARTRIKFMTDGILLAEAQADRYFKAYDVVIVDEAHERSLNIDFLLGLLRKAMVRRIDLKVVITSATIDPETFSKAFDNAPVIEVSGRTYPVEIRYLPPDSKAQEDSTAVDLAVQAVQDLRKENLRGDLLVFMPTENDIREACARLQEVHGSEAVVLPLYGRLAGADQERVFQLLPQDKIVVATNVAETSVTIPGIRCVVDTGLARLSMYNPRSRTQGLPVVPISQASADQRAGRCGRTGPGVCVRLYAEEDYASRPKYTPPEILRSNLAEVILKMLAWRFGDVRSFPFITPPSEAAIKDGFAVLRELGAVDRHHRLTDLGRLMARFPLDPRMARMLLQAQREGALKEVTVLCAALSIQDPRERPFEHQEQADQIHARFRDRRSDFLTLLNIWKAYQQKRREGASQSQLRTFCRESFLSYRRMREWTQVVEEIQAILEDVGFGKGPGDGRAPASYEAIHRSVACGYLSHVAVKKEKNTYIGARGRQMMLFPGSSLFNKGGDWIVAAEIVQTSRLFARMAATIEPAWLEELGRHLIKSHVSSPHWEKKRGRVVAFERVTLYGLPIVEKRPVDYARYDAEEARRIFIRSALVEGDVPKSYGFYEHNEKLRESLENVEDKLRRRGMLIDQDNIFSFYDQRVPLLSDIRSFEKWLKTQGGDEILRMKEEDLIRKGSSPGGLADYPDALDLKEYSLPLRYSFCPGQEADGVTVTVPIHILTRLRPDDFEWLVPGFLEEKIFFLLKNLPKTLRRQLAPVSETARKVLLQLSWGQGDFYDALGQAVLDVTGLHVPRSLWPREALADHLRMRFEVVDEDGSVLRAGRDLAQLQQSSPQVHHDAVWDKARRRWERSGLTSWDFGPLPQEIELGRDAYGVMRCAYPGLQAEGTTVSVRLFADAPSAQEATRDGLLVLYQHAFAPLLKSLRKEWVLAPGRTHSDSTQAPLSLKALHFLGHLGEAQKQAHLYMLRELFDLHDPQPLDEEKYRQTIQDLPAQLGYRSRQLWSEILAVLHARAEVIETLDKFRSKQTTTAMTLERLHAVEKELIELVPADFLRRYRSAVMRELPRYLRGLALRAERAFVAPEKDRQKWAEVAPFVARYQSAHQNLAPEAPAQVREFLDAMRWMIEEYKLSVFAPEVKRPYVVSAERLEKKWAEYEALIGLKP</sequence>
<dbReference type="SMART" id="SM00487">
    <property type="entry name" value="DEXDc"/>
    <property type="match status" value="1"/>
</dbReference>
<dbReference type="Pfam" id="PF04408">
    <property type="entry name" value="WHD_HA2"/>
    <property type="match status" value="1"/>
</dbReference>
<dbReference type="InterPro" id="IPR010222">
    <property type="entry name" value="RNA_helicase_HrpA"/>
</dbReference>
<dbReference type="InterPro" id="IPR001650">
    <property type="entry name" value="Helicase_C-like"/>
</dbReference>
<dbReference type="GO" id="GO:0003723">
    <property type="term" value="F:RNA binding"/>
    <property type="evidence" value="ECO:0007669"/>
    <property type="project" value="TreeGrafter"/>
</dbReference>
<gene>
    <name evidence="7" type="ORF">EDC27_0274</name>
</gene>
<keyword evidence="3 7" id="KW-0347">Helicase</keyword>
<dbReference type="Gene3D" id="1.20.120.1080">
    <property type="match status" value="1"/>
</dbReference>
<dbReference type="InterPro" id="IPR024590">
    <property type="entry name" value="HrpA_C"/>
</dbReference>
<keyword evidence="8" id="KW-1185">Reference proteome</keyword>
<dbReference type="InterPro" id="IPR014001">
    <property type="entry name" value="Helicase_ATP-bd"/>
</dbReference>
<dbReference type="EMBL" id="RJVA01000009">
    <property type="protein sequence ID" value="ROR03019.1"/>
    <property type="molecule type" value="Genomic_DNA"/>
</dbReference>
<dbReference type="SMART" id="SM00847">
    <property type="entry name" value="HA2"/>
    <property type="match status" value="1"/>
</dbReference>
<dbReference type="Pfam" id="PF11898">
    <property type="entry name" value="DUF3418"/>
    <property type="match status" value="1"/>
</dbReference>
<keyword evidence="1" id="KW-0547">Nucleotide-binding</keyword>
<dbReference type="SMART" id="SM00490">
    <property type="entry name" value="HELICc"/>
    <property type="match status" value="1"/>
</dbReference>
<reference evidence="7 8" key="1">
    <citation type="submission" date="2018-11" db="EMBL/GenBank/DDBJ databases">
        <title>Genomic Encyclopedia of Type Strains, Phase IV (KMG-IV): sequencing the most valuable type-strain genomes for metagenomic binning, comparative biology and taxonomic classification.</title>
        <authorList>
            <person name="Goeker M."/>
        </authorList>
    </citation>
    <scope>NUCLEOTIDE SEQUENCE [LARGE SCALE GENOMIC DNA]</scope>
    <source>
        <strain evidence="7 8">DSM 22027</strain>
    </source>
</reference>
<evidence type="ECO:0000259" key="6">
    <source>
        <dbReference type="PROSITE" id="PS51194"/>
    </source>
</evidence>
<dbReference type="PANTHER" id="PTHR18934">
    <property type="entry name" value="ATP-DEPENDENT RNA HELICASE"/>
    <property type="match status" value="1"/>
</dbReference>
<evidence type="ECO:0000256" key="3">
    <source>
        <dbReference type="ARBA" id="ARBA00022806"/>
    </source>
</evidence>
<dbReference type="PROSITE" id="PS51194">
    <property type="entry name" value="HELICASE_CTER"/>
    <property type="match status" value="1"/>
</dbReference>
<dbReference type="InterPro" id="IPR007502">
    <property type="entry name" value="Helicase-assoc_dom"/>
</dbReference>
<dbReference type="CDD" id="cd18791">
    <property type="entry name" value="SF2_C_RHA"/>
    <property type="match status" value="1"/>
</dbReference>
<dbReference type="Pfam" id="PF13245">
    <property type="entry name" value="AAA_19"/>
    <property type="match status" value="1"/>
</dbReference>
<dbReference type="Pfam" id="PF21010">
    <property type="entry name" value="HA2_C"/>
    <property type="match status" value="1"/>
</dbReference>
<feature type="domain" description="Helicase ATP-binding" evidence="5">
    <location>
        <begin position="50"/>
        <end position="213"/>
    </location>
</feature>
<keyword evidence="2" id="KW-0378">Hydrolase</keyword>
<organism evidence="7 8">
    <name type="scientific">Desulfosoma caldarium</name>
    <dbReference type="NCBI Taxonomy" id="610254"/>
    <lineage>
        <taxon>Bacteria</taxon>
        <taxon>Pseudomonadati</taxon>
        <taxon>Thermodesulfobacteriota</taxon>
        <taxon>Syntrophobacteria</taxon>
        <taxon>Syntrophobacterales</taxon>
        <taxon>Syntrophobacteraceae</taxon>
        <taxon>Desulfosoma</taxon>
    </lineage>
</organism>
<dbReference type="Pfam" id="PF07717">
    <property type="entry name" value="OB_NTP_bind"/>
    <property type="match status" value="1"/>
</dbReference>
<proteinExistence type="predicted"/>
<evidence type="ECO:0000256" key="4">
    <source>
        <dbReference type="ARBA" id="ARBA00022840"/>
    </source>
</evidence>
<dbReference type="Gene3D" id="3.40.50.300">
    <property type="entry name" value="P-loop containing nucleotide triphosphate hydrolases"/>
    <property type="match status" value="2"/>
</dbReference>
<evidence type="ECO:0000256" key="1">
    <source>
        <dbReference type="ARBA" id="ARBA00022741"/>
    </source>
</evidence>
<dbReference type="SMART" id="SM00382">
    <property type="entry name" value="AAA"/>
    <property type="match status" value="1"/>
</dbReference>
<dbReference type="FunFam" id="1.20.120.1080:FF:000005">
    <property type="entry name" value="ATP-dependent helicase HrpA"/>
    <property type="match status" value="1"/>
</dbReference>
<dbReference type="InterPro" id="IPR011709">
    <property type="entry name" value="DEAD-box_helicase_OB_fold"/>
</dbReference>
<dbReference type="Pfam" id="PF00271">
    <property type="entry name" value="Helicase_C"/>
    <property type="match status" value="1"/>
</dbReference>
<dbReference type="InterPro" id="IPR027417">
    <property type="entry name" value="P-loop_NTPase"/>
</dbReference>
<evidence type="ECO:0000313" key="8">
    <source>
        <dbReference type="Proteomes" id="UP000276223"/>
    </source>
</evidence>
<evidence type="ECO:0000259" key="5">
    <source>
        <dbReference type="PROSITE" id="PS51192"/>
    </source>
</evidence>
<name>A0A3N1VLU7_9BACT</name>